<dbReference type="Proteomes" id="UP000095541">
    <property type="component" value="Unassembled WGS sequence"/>
</dbReference>
<gene>
    <name evidence="2" type="ORF">ERS852557_01899</name>
</gene>
<protein>
    <submittedName>
        <fullName evidence="2">Lipoprotein</fullName>
    </submittedName>
</protein>
<feature type="chain" id="PRO_5008032069" evidence="1">
    <location>
        <begin position="25"/>
        <end position="136"/>
    </location>
</feature>
<evidence type="ECO:0000313" key="3">
    <source>
        <dbReference type="Proteomes" id="UP000095541"/>
    </source>
</evidence>
<sequence>MKNLKKYVGVLMLLTLLVGFTSCEDDETIFDRIVGRTWVGDLGFESDDRYHDPLESGIYLGADGFGEDQLCYYDDGDYYGKPLRLQWRVGNGALYIDYGNVAAPRELRNVYVSHGRMTGTLYIDGFYFGDVELYMQ</sequence>
<dbReference type="RefSeq" id="WP_055218193.1">
    <property type="nucleotide sequence ID" value="NZ_CZBI01000002.1"/>
</dbReference>
<accession>A0A174RL90</accession>
<dbReference type="AlphaFoldDB" id="A0A174RL90"/>
<dbReference type="PROSITE" id="PS51257">
    <property type="entry name" value="PROKAR_LIPOPROTEIN"/>
    <property type="match status" value="1"/>
</dbReference>
<dbReference type="EMBL" id="CZBI01000002">
    <property type="protein sequence ID" value="CUP84871.1"/>
    <property type="molecule type" value="Genomic_DNA"/>
</dbReference>
<organism evidence="2 3">
    <name type="scientific">Bacteroides thetaiotaomicron</name>
    <dbReference type="NCBI Taxonomy" id="818"/>
    <lineage>
        <taxon>Bacteria</taxon>
        <taxon>Pseudomonadati</taxon>
        <taxon>Bacteroidota</taxon>
        <taxon>Bacteroidia</taxon>
        <taxon>Bacteroidales</taxon>
        <taxon>Bacteroidaceae</taxon>
        <taxon>Bacteroides</taxon>
    </lineage>
</organism>
<proteinExistence type="predicted"/>
<feature type="signal peptide" evidence="1">
    <location>
        <begin position="1"/>
        <end position="24"/>
    </location>
</feature>
<keyword evidence="1" id="KW-0732">Signal</keyword>
<evidence type="ECO:0000256" key="1">
    <source>
        <dbReference type="SAM" id="SignalP"/>
    </source>
</evidence>
<keyword evidence="2" id="KW-0449">Lipoprotein</keyword>
<reference evidence="2 3" key="1">
    <citation type="submission" date="2015-09" db="EMBL/GenBank/DDBJ databases">
        <authorList>
            <consortium name="Pathogen Informatics"/>
        </authorList>
    </citation>
    <scope>NUCLEOTIDE SEQUENCE [LARGE SCALE GENOMIC DNA]</scope>
    <source>
        <strain evidence="2 3">2789STDY5834945</strain>
    </source>
</reference>
<name>A0A174RL90_BACT4</name>
<evidence type="ECO:0000313" key="2">
    <source>
        <dbReference type="EMBL" id="CUP84871.1"/>
    </source>
</evidence>